<evidence type="ECO:0000313" key="4">
    <source>
        <dbReference type="Proteomes" id="UP000005220"/>
    </source>
</evidence>
<dbReference type="EMBL" id="HE650826">
    <property type="protein sequence ID" value="CCF58985.1"/>
    <property type="molecule type" value="Genomic_DNA"/>
</dbReference>
<dbReference type="Proteomes" id="UP000005220">
    <property type="component" value="Chromosome 6"/>
</dbReference>
<keyword evidence="1" id="KW-0560">Oxidoreductase</keyword>
<evidence type="ECO:0000313" key="3">
    <source>
        <dbReference type="EMBL" id="CCF58985.1"/>
    </source>
</evidence>
<gene>
    <name evidence="3" type="primary">KAFR0F03890</name>
    <name evidence="3" type="ORF">KAFR_0F03890</name>
</gene>
<dbReference type="PANTHER" id="PTHR43364">
    <property type="entry name" value="NADH-SPECIFIC METHYLGLYOXAL REDUCTASE-RELATED"/>
    <property type="match status" value="1"/>
</dbReference>
<dbReference type="InterPro" id="IPR050523">
    <property type="entry name" value="AKR_Detox_Biosynth"/>
</dbReference>
<dbReference type="GO" id="GO:0005829">
    <property type="term" value="C:cytosol"/>
    <property type="evidence" value="ECO:0007669"/>
    <property type="project" value="UniProtKB-ARBA"/>
</dbReference>
<dbReference type="Gene3D" id="3.20.20.100">
    <property type="entry name" value="NADP-dependent oxidoreductase domain"/>
    <property type="match status" value="1"/>
</dbReference>
<reference evidence="3 4" key="1">
    <citation type="journal article" date="2011" name="Proc. Natl. Acad. Sci. U.S.A.">
        <title>Evolutionary erosion of yeast sex chromosomes by mating-type switching accidents.</title>
        <authorList>
            <person name="Gordon J.L."/>
            <person name="Armisen D."/>
            <person name="Proux-Wera E."/>
            <person name="Oheigeartaigh S.S."/>
            <person name="Byrne K.P."/>
            <person name="Wolfe K.H."/>
        </authorList>
    </citation>
    <scope>NUCLEOTIDE SEQUENCE [LARGE SCALE GENOMIC DNA]</scope>
    <source>
        <strain evidence="4">ATCC 22294 / BCRC 22015 / CBS 2517 / CECT 1963 / NBRC 1671 / NRRL Y-8276</strain>
    </source>
</reference>
<sequence>MSYGKKKWSEWVEEDKEKVFNTLKYCYDKGLRTFDTADYYSNGYSEILLGEFLKKYKIKRETVVILTKIFFPVDETLDLHLGEEPIGVDQLDVVNQRGLSRKHIVDGVKRSVERLGTYIDVLQIHRFDQDTPIKERMKALNDVVEKGHVRYIGASSMLATEFAEMQFVAEKYEWFQFVNSQSLYNLIYREDERELIPFCKRHNIALTPWSPNHQGLLTRPIGSTTERSENDPFVKCTLTKKLEKSDIEIINRVEELAKKKKCSMAVISTAWVISKGCVPIVGMSKTSRVDDAIKALKVKFTDEELKYLEEPYKPKEYIS</sequence>
<dbReference type="RefSeq" id="XP_003958120.1">
    <property type="nucleotide sequence ID" value="XM_003958071.1"/>
</dbReference>
<dbReference type="FunCoup" id="H2AX85">
    <property type="interactions" value="169"/>
</dbReference>
<dbReference type="InterPro" id="IPR023210">
    <property type="entry name" value="NADP_OxRdtase_dom"/>
</dbReference>
<dbReference type="InterPro" id="IPR036812">
    <property type="entry name" value="NAD(P)_OxRdtase_dom_sf"/>
</dbReference>
<dbReference type="eggNOG" id="KOG1575">
    <property type="taxonomic scope" value="Eukaryota"/>
</dbReference>
<keyword evidence="4" id="KW-1185">Reference proteome</keyword>
<evidence type="ECO:0000256" key="1">
    <source>
        <dbReference type="ARBA" id="ARBA00023002"/>
    </source>
</evidence>
<dbReference type="FunFam" id="3.20.20.100:FF:000004">
    <property type="entry name" value="Oxidoreductase, aldo/keto reductase"/>
    <property type="match status" value="1"/>
</dbReference>
<dbReference type="SUPFAM" id="SSF51430">
    <property type="entry name" value="NAD(P)-linked oxidoreductase"/>
    <property type="match status" value="1"/>
</dbReference>
<name>H2AX85_KAZAF</name>
<dbReference type="PANTHER" id="PTHR43364:SF15">
    <property type="entry name" value="ARYL-ALCOHOL DEHYDROGENASE AAD16-RELATED"/>
    <property type="match status" value="1"/>
</dbReference>
<dbReference type="KEGG" id="kaf:KAFR_0F03890"/>
<accession>H2AX85</accession>
<dbReference type="GO" id="GO:0016491">
    <property type="term" value="F:oxidoreductase activity"/>
    <property type="evidence" value="ECO:0007669"/>
    <property type="project" value="UniProtKB-KW"/>
</dbReference>
<dbReference type="CDD" id="cd19079">
    <property type="entry name" value="AKR_EcYajO-like"/>
    <property type="match status" value="1"/>
</dbReference>
<dbReference type="AlphaFoldDB" id="H2AX85"/>
<dbReference type="GeneID" id="13884453"/>
<dbReference type="HOGENOM" id="CLU_023205_2_0_1"/>
<evidence type="ECO:0000259" key="2">
    <source>
        <dbReference type="Pfam" id="PF00248"/>
    </source>
</evidence>
<dbReference type="STRING" id="1071382.H2AX85"/>
<proteinExistence type="predicted"/>
<organism evidence="3 4">
    <name type="scientific">Kazachstania africana (strain ATCC 22294 / BCRC 22015 / CBS 2517 / CECT 1963 / NBRC 1671 / NRRL Y-8276)</name>
    <name type="common">Yeast</name>
    <name type="synonym">Kluyveromyces africanus</name>
    <dbReference type="NCBI Taxonomy" id="1071382"/>
    <lineage>
        <taxon>Eukaryota</taxon>
        <taxon>Fungi</taxon>
        <taxon>Dikarya</taxon>
        <taxon>Ascomycota</taxon>
        <taxon>Saccharomycotina</taxon>
        <taxon>Saccharomycetes</taxon>
        <taxon>Saccharomycetales</taxon>
        <taxon>Saccharomycetaceae</taxon>
        <taxon>Kazachstania</taxon>
    </lineage>
</organism>
<dbReference type="Pfam" id="PF00248">
    <property type="entry name" value="Aldo_ket_red"/>
    <property type="match status" value="1"/>
</dbReference>
<dbReference type="InParanoid" id="H2AX85"/>
<dbReference type="OrthoDB" id="48988at2759"/>
<protein>
    <recommendedName>
        <fullName evidence="2">NADP-dependent oxidoreductase domain-containing protein</fullName>
    </recommendedName>
</protein>
<feature type="domain" description="NADP-dependent oxidoreductase" evidence="2">
    <location>
        <begin position="3"/>
        <end position="310"/>
    </location>
</feature>